<keyword evidence="3 5" id="KW-0479">Metal-binding</keyword>
<feature type="binding site" evidence="5">
    <location>
        <position position="300"/>
    </location>
    <ligand>
        <name>Zn(2+)</name>
        <dbReference type="ChEBI" id="CHEBI:29105"/>
    </ligand>
</feature>
<proteinExistence type="predicted"/>
<protein>
    <recommendedName>
        <fullName evidence="6">Hcy-binding domain-containing protein</fullName>
    </recommendedName>
</protein>
<keyword evidence="1 5" id="KW-0489">Methyltransferase</keyword>
<feature type="domain" description="Hcy-binding" evidence="6">
    <location>
        <begin position="11"/>
        <end position="398"/>
    </location>
</feature>
<evidence type="ECO:0000259" key="6">
    <source>
        <dbReference type="PROSITE" id="PS50970"/>
    </source>
</evidence>
<dbReference type="PROSITE" id="PS50970">
    <property type="entry name" value="HCY"/>
    <property type="match status" value="1"/>
</dbReference>
<dbReference type="GO" id="GO:0033528">
    <property type="term" value="P:S-methylmethionine cycle"/>
    <property type="evidence" value="ECO:0007669"/>
    <property type="project" value="TreeGrafter"/>
</dbReference>
<evidence type="ECO:0000256" key="5">
    <source>
        <dbReference type="PROSITE-ProRule" id="PRU00333"/>
    </source>
</evidence>
<dbReference type="STRING" id="599839.J4GH62"/>
<keyword evidence="2 5" id="KW-0808">Transferase</keyword>
<evidence type="ECO:0000256" key="4">
    <source>
        <dbReference type="ARBA" id="ARBA00022833"/>
    </source>
</evidence>
<accession>J4GH62</accession>
<dbReference type="OrthoDB" id="261426at2759"/>
<dbReference type="PANTHER" id="PTHR46015:SF1">
    <property type="entry name" value="HOMOCYSTEINE S-METHYLTRANSFERASE-LIKE ISOFORM 1"/>
    <property type="match status" value="1"/>
</dbReference>
<feature type="binding site" evidence="5">
    <location>
        <position position="383"/>
    </location>
    <ligand>
        <name>Zn(2+)</name>
        <dbReference type="ChEBI" id="CHEBI:29105"/>
    </ligand>
</feature>
<keyword evidence="8" id="KW-1185">Reference proteome</keyword>
<dbReference type="InParanoid" id="J4GH62"/>
<dbReference type="HOGENOM" id="CLU_004914_3_2_1"/>
<reference evidence="7 8" key="1">
    <citation type="journal article" date="2012" name="Appl. Environ. Microbiol.">
        <title>Short-read sequencing for genomic analysis of the brown rot fungus Fibroporia radiculosa.</title>
        <authorList>
            <person name="Tang J.D."/>
            <person name="Perkins A.D."/>
            <person name="Sonstegard T.S."/>
            <person name="Schroeder S.G."/>
            <person name="Burgess S.C."/>
            <person name="Diehl S.V."/>
        </authorList>
    </citation>
    <scope>NUCLEOTIDE SEQUENCE [LARGE SCALE GENOMIC DNA]</scope>
    <source>
        <strain evidence="7 8">TFFH 294</strain>
    </source>
</reference>
<dbReference type="RefSeq" id="XP_012185386.1">
    <property type="nucleotide sequence ID" value="XM_012329996.1"/>
</dbReference>
<evidence type="ECO:0000313" key="7">
    <source>
        <dbReference type="EMBL" id="CCM06103.1"/>
    </source>
</evidence>
<dbReference type="InterPro" id="IPR051486">
    <property type="entry name" value="Hcy_S-methyltransferase"/>
</dbReference>
<dbReference type="Proteomes" id="UP000006352">
    <property type="component" value="Unassembled WGS sequence"/>
</dbReference>
<dbReference type="InterPro" id="IPR003726">
    <property type="entry name" value="HCY_dom"/>
</dbReference>
<dbReference type="GO" id="GO:0009086">
    <property type="term" value="P:methionine biosynthetic process"/>
    <property type="evidence" value="ECO:0007669"/>
    <property type="project" value="TreeGrafter"/>
</dbReference>
<dbReference type="Gene3D" id="3.20.20.330">
    <property type="entry name" value="Homocysteine-binding-like domain"/>
    <property type="match status" value="1"/>
</dbReference>
<dbReference type="EMBL" id="HE797224">
    <property type="protein sequence ID" value="CCM06103.1"/>
    <property type="molecule type" value="Genomic_DNA"/>
</dbReference>
<feature type="binding site" evidence="5">
    <location>
        <position position="384"/>
    </location>
    <ligand>
        <name>Zn(2+)</name>
        <dbReference type="ChEBI" id="CHEBI:29105"/>
    </ligand>
</feature>
<organism evidence="7 8">
    <name type="scientific">Fibroporia radiculosa</name>
    <dbReference type="NCBI Taxonomy" id="599839"/>
    <lineage>
        <taxon>Eukaryota</taxon>
        <taxon>Fungi</taxon>
        <taxon>Dikarya</taxon>
        <taxon>Basidiomycota</taxon>
        <taxon>Agaricomycotina</taxon>
        <taxon>Agaricomycetes</taxon>
        <taxon>Polyporales</taxon>
        <taxon>Fibroporiaceae</taxon>
        <taxon>Fibroporia</taxon>
    </lineage>
</organism>
<dbReference type="GO" id="GO:0008898">
    <property type="term" value="F:S-adenosylmethionine-homocysteine S-methyltransferase activity"/>
    <property type="evidence" value="ECO:0007669"/>
    <property type="project" value="TreeGrafter"/>
</dbReference>
<dbReference type="GO" id="GO:0046872">
    <property type="term" value="F:metal ion binding"/>
    <property type="evidence" value="ECO:0007669"/>
    <property type="project" value="UniProtKB-KW"/>
</dbReference>
<dbReference type="Pfam" id="PF02574">
    <property type="entry name" value="S-methyl_trans"/>
    <property type="match status" value="1"/>
</dbReference>
<comment type="cofactor">
    <cofactor evidence="5">
        <name>Zn(2+)</name>
        <dbReference type="ChEBI" id="CHEBI:29105"/>
    </cofactor>
</comment>
<dbReference type="PANTHER" id="PTHR46015">
    <property type="entry name" value="ZGC:172121"/>
    <property type="match status" value="1"/>
</dbReference>
<dbReference type="AlphaFoldDB" id="J4GH62"/>
<name>J4GH62_9APHY</name>
<dbReference type="GeneID" id="24101014"/>
<keyword evidence="4 5" id="KW-0862">Zinc</keyword>
<dbReference type="SUPFAM" id="SSF82282">
    <property type="entry name" value="Homocysteine S-methyltransferase"/>
    <property type="match status" value="1"/>
</dbReference>
<dbReference type="InterPro" id="IPR036589">
    <property type="entry name" value="HCY_dom_sf"/>
</dbReference>
<dbReference type="GO" id="GO:0032259">
    <property type="term" value="P:methylation"/>
    <property type="evidence" value="ECO:0007669"/>
    <property type="project" value="UniProtKB-KW"/>
</dbReference>
<evidence type="ECO:0000256" key="1">
    <source>
        <dbReference type="ARBA" id="ARBA00022603"/>
    </source>
</evidence>
<sequence length="400" mass="44199">MTLESELITAGGRSDSGLAWPVMVLDGGLGTTLEDTFQRDISTPLWSAKPIEDDPEVVIAAHLAFLHAGAQVILTATYQCAFGTFKRAGYTQEDAVRIMRRAVQLAAEARRRFISEQNGSDQRENLKDIKIALSLGPFGGTLSPTQEFDGCYPPPYGPKEFVAGGANQNAFDDSEEGRAKEQVAVDALNSFHLERLRMFSEDPETWTAIDYLAFETVPLKREAVAIRKAMQALNGELGRDGKNTKPWWITTVWPEGKLPEERRHGGEKVQIGEIVEATVQSTGEQQGVYLGVPWGIGINCTDPQFLDQLLTELTDAVEKIHGRDNGCAIWLVAYPNRGVVYDIGTRTWTQTREDGNEWAIRLADVTARQMQRGIWKGLLVGGCCKTGPEEIVKLAEKMQT</sequence>
<evidence type="ECO:0000256" key="3">
    <source>
        <dbReference type="ARBA" id="ARBA00022723"/>
    </source>
</evidence>
<gene>
    <name evidence="7" type="ORF">FIBRA_08351</name>
</gene>
<evidence type="ECO:0000313" key="8">
    <source>
        <dbReference type="Proteomes" id="UP000006352"/>
    </source>
</evidence>
<dbReference type="FunCoup" id="J4GH62">
    <property type="interactions" value="16"/>
</dbReference>
<evidence type="ECO:0000256" key="2">
    <source>
        <dbReference type="ARBA" id="ARBA00022679"/>
    </source>
</evidence>